<gene>
    <name evidence="1" type="ordered locus">Lbys_1372</name>
</gene>
<protein>
    <submittedName>
        <fullName evidence="1">Uncharacterized protein</fullName>
    </submittedName>
</protein>
<proteinExistence type="predicted"/>
<keyword evidence="2" id="KW-1185">Reference proteome</keyword>
<dbReference type="RefSeq" id="WP_013408139.1">
    <property type="nucleotide sequence ID" value="NC_014655.1"/>
</dbReference>
<reference key="1">
    <citation type="submission" date="2010-11" db="EMBL/GenBank/DDBJ databases">
        <title>The complete genome of Leadbetterella byssophila DSM 17132.</title>
        <authorList>
            <consortium name="US DOE Joint Genome Institute (JGI-PGF)"/>
            <person name="Lucas S."/>
            <person name="Copeland A."/>
            <person name="Lapidus A."/>
            <person name="Glavina del Rio T."/>
            <person name="Dalin E."/>
            <person name="Tice H."/>
            <person name="Bruce D."/>
            <person name="Goodwin L."/>
            <person name="Pitluck S."/>
            <person name="Kyrpides N."/>
            <person name="Mavromatis K."/>
            <person name="Ivanova N."/>
            <person name="Teshima H."/>
            <person name="Brettin T."/>
            <person name="Detter J.C."/>
            <person name="Han C."/>
            <person name="Tapia R."/>
            <person name="Land M."/>
            <person name="Hauser L."/>
            <person name="Markowitz V."/>
            <person name="Cheng J.-F."/>
            <person name="Hugenholtz P."/>
            <person name="Woyke T."/>
            <person name="Wu D."/>
            <person name="Tindall B."/>
            <person name="Pomrenke H.G."/>
            <person name="Brambilla E."/>
            <person name="Klenk H.-P."/>
            <person name="Eisen J.A."/>
        </authorList>
    </citation>
    <scope>NUCLEOTIDE SEQUENCE [LARGE SCALE GENOMIC DNA]</scope>
    <source>
        <strain>DSM 17132</strain>
    </source>
</reference>
<accession>E4RW55</accession>
<dbReference type="KEGG" id="lby:Lbys_1372"/>
<evidence type="ECO:0000313" key="1">
    <source>
        <dbReference type="EMBL" id="ADQ17090.1"/>
    </source>
</evidence>
<reference evidence="1 2" key="2">
    <citation type="journal article" date="2011" name="Stand. Genomic Sci.">
        <title>Complete genome sequence of Leadbetterella byssophila type strain (4M15).</title>
        <authorList>
            <person name="Abt B."/>
            <person name="Teshima H."/>
            <person name="Lucas S."/>
            <person name="Lapidus A."/>
            <person name="Del Rio T.G."/>
            <person name="Nolan M."/>
            <person name="Tice H."/>
            <person name="Cheng J.F."/>
            <person name="Pitluck S."/>
            <person name="Liolios K."/>
            <person name="Pagani I."/>
            <person name="Ivanova N."/>
            <person name="Mavromatis K."/>
            <person name="Pati A."/>
            <person name="Tapia R."/>
            <person name="Han C."/>
            <person name="Goodwin L."/>
            <person name="Chen A."/>
            <person name="Palaniappan K."/>
            <person name="Land M."/>
            <person name="Hauser L."/>
            <person name="Chang Y.J."/>
            <person name="Jeffries C.D."/>
            <person name="Rohde M."/>
            <person name="Goker M."/>
            <person name="Tindall B.J."/>
            <person name="Detter J.C."/>
            <person name="Woyke T."/>
            <person name="Bristow J."/>
            <person name="Eisen J.A."/>
            <person name="Markowitz V."/>
            <person name="Hugenholtz P."/>
            <person name="Klenk H.P."/>
            <person name="Kyrpides N.C."/>
        </authorList>
    </citation>
    <scope>NUCLEOTIDE SEQUENCE [LARGE SCALE GENOMIC DNA]</scope>
    <source>
        <strain evidence="2">DSM 17132 / JCM 16389 / KACC 11308 / NBRC 106382 / 4M15</strain>
    </source>
</reference>
<dbReference type="HOGENOM" id="CLU_879393_0_0_10"/>
<sequence length="316" mass="36876">MAFDINLEVYTFQIRNKREKDSFLPLNDFISGEDSLSFFKEFLQHYSNNITISERQQKSLQFTDKQRITSEARIISGILESGDYGVESEIKDMDGNPKYTKRVDELDIKPFYYLVWMPSDSNIGIFITQRLGVFGIYGVFTSHFSGFFKEKYPDLMVEYNAYVSKVLARKFIEEGGIREIILRRYSLPPDISDKFDLNFDTDRIKSIELRILAENKTFFGINDRAKRFLDDPNARLFTISELENIGFNGSHKELIKVKLGKNTRTIDLSQSAQLKPYFDIDNEVERQENGHPVFESIDKIAREIIVDINEEINARR</sequence>
<dbReference type="OrthoDB" id="1070306at2"/>
<dbReference type="EMBL" id="CP002305">
    <property type="protein sequence ID" value="ADQ17090.1"/>
    <property type="molecule type" value="Genomic_DNA"/>
</dbReference>
<organism evidence="1 2">
    <name type="scientific">Leadbetterella byssophila (strain DSM 17132 / JCM 16389 / KACC 11308 / NBRC 106382 / 4M15)</name>
    <dbReference type="NCBI Taxonomy" id="649349"/>
    <lineage>
        <taxon>Bacteria</taxon>
        <taxon>Pseudomonadati</taxon>
        <taxon>Bacteroidota</taxon>
        <taxon>Cytophagia</taxon>
        <taxon>Cytophagales</taxon>
        <taxon>Leadbetterellaceae</taxon>
        <taxon>Leadbetterella</taxon>
    </lineage>
</organism>
<dbReference type="AlphaFoldDB" id="E4RW55"/>
<name>E4RW55_LEAB4</name>
<evidence type="ECO:0000313" key="2">
    <source>
        <dbReference type="Proteomes" id="UP000007435"/>
    </source>
</evidence>
<dbReference type="eggNOG" id="ENOG5032E5N">
    <property type="taxonomic scope" value="Bacteria"/>
</dbReference>
<dbReference type="Proteomes" id="UP000007435">
    <property type="component" value="Chromosome"/>
</dbReference>